<evidence type="ECO:0000313" key="1">
    <source>
        <dbReference type="EMBL" id="OGG98555.1"/>
    </source>
</evidence>
<reference evidence="1 2" key="1">
    <citation type="journal article" date="2016" name="Nat. Commun.">
        <title>Thousands of microbial genomes shed light on interconnected biogeochemical processes in an aquifer system.</title>
        <authorList>
            <person name="Anantharaman K."/>
            <person name="Brown C.T."/>
            <person name="Hug L.A."/>
            <person name="Sharon I."/>
            <person name="Castelle C.J."/>
            <person name="Probst A.J."/>
            <person name="Thomas B.C."/>
            <person name="Singh A."/>
            <person name="Wilkins M.J."/>
            <person name="Karaoz U."/>
            <person name="Brodie E.L."/>
            <person name="Williams K.H."/>
            <person name="Hubbard S.S."/>
            <person name="Banfield J.F."/>
        </authorList>
    </citation>
    <scope>NUCLEOTIDE SEQUENCE [LARGE SCALE GENOMIC DNA]</scope>
</reference>
<gene>
    <name evidence="1" type="ORF">A3E04_03935</name>
</gene>
<sequence>MAKEGVFQDKVLIQERVINARRFFVYPACPIIAQQHFLVKSAGLFGVLIRNFNQSTVFLNSAFYLFTPLNPA</sequence>
<dbReference type="Proteomes" id="UP000176968">
    <property type="component" value="Unassembled WGS sequence"/>
</dbReference>
<comment type="caution">
    <text evidence="1">The sequence shown here is derived from an EMBL/GenBank/DDBJ whole genome shotgun (WGS) entry which is preliminary data.</text>
</comment>
<proteinExistence type="predicted"/>
<name>A0A1F6GKB4_9BACT</name>
<evidence type="ECO:0000313" key="2">
    <source>
        <dbReference type="Proteomes" id="UP000176968"/>
    </source>
</evidence>
<organism evidence="1 2">
    <name type="scientific">Candidatus Kuenenbacteria bacterium RIFCSPHIGHO2_12_FULL_42_14</name>
    <dbReference type="NCBI Taxonomy" id="1798563"/>
    <lineage>
        <taxon>Bacteria</taxon>
        <taxon>Candidatus Kueneniibacteriota</taxon>
    </lineage>
</organism>
<accession>A0A1F6GKB4</accession>
<dbReference type="EMBL" id="MFMY01000056">
    <property type="protein sequence ID" value="OGG98555.1"/>
    <property type="molecule type" value="Genomic_DNA"/>
</dbReference>
<dbReference type="AlphaFoldDB" id="A0A1F6GKB4"/>
<protein>
    <submittedName>
        <fullName evidence="1">Uncharacterized protein</fullName>
    </submittedName>
</protein>